<evidence type="ECO:0000313" key="4">
    <source>
        <dbReference type="Proteomes" id="UP001153069"/>
    </source>
</evidence>
<dbReference type="InterPro" id="IPR051481">
    <property type="entry name" value="BTB-POZ/Galectin-3-binding"/>
</dbReference>
<sequence length="347" mass="38828">MSTRGSRFGISGSLSSHAVAKPSKKGGAWKWRTVRYESHAAKHRKNIDNDRLNDLTIYCSDGKQVKCQSYMLRVASEVFDEMLGGDDFDPKKGLVCPRFSSNVIETVKYYCHLGCIPILQPSQMTPMEMDTMLDVLVAADYYDLEELGAMCLGHTKKNMEKRPNLAFAVAAKFGLSYKEEDRTMVASAMFFASSLVGNFQEELLSHPSISAISMLRHRATLKSILDLMPMTSSEALKDVTLLPLQFMHSWVAMTGGEEEEDDATNMARELLKETNFLKKIAAVRPDHLIDPEGMIRASDLVDKENVMDAIYSLQPGHCLVQPNSSAFLTNLHIHSKEVKVMSVEDLF</sequence>
<dbReference type="EMBL" id="CAICTM010000175">
    <property type="protein sequence ID" value="CAB9503804.1"/>
    <property type="molecule type" value="Genomic_DNA"/>
</dbReference>
<name>A0A9N8DN81_9STRA</name>
<comment type="caution">
    <text evidence="3">The sequence shown here is derived from an EMBL/GenBank/DDBJ whole genome shotgun (WGS) entry which is preliminary data.</text>
</comment>
<dbReference type="Pfam" id="PF00651">
    <property type="entry name" value="BTB"/>
    <property type="match status" value="1"/>
</dbReference>
<feature type="region of interest" description="Disordered" evidence="1">
    <location>
        <begin position="1"/>
        <end position="21"/>
    </location>
</feature>
<dbReference type="OrthoDB" id="6359816at2759"/>
<protein>
    <recommendedName>
        <fullName evidence="2">BTB domain-containing protein</fullName>
    </recommendedName>
</protein>
<proteinExistence type="predicted"/>
<dbReference type="AlphaFoldDB" id="A0A9N8DN81"/>
<evidence type="ECO:0000313" key="3">
    <source>
        <dbReference type="EMBL" id="CAB9503804.1"/>
    </source>
</evidence>
<dbReference type="Gene3D" id="3.30.710.10">
    <property type="entry name" value="Potassium Channel Kv1.1, Chain A"/>
    <property type="match status" value="1"/>
</dbReference>
<gene>
    <name evidence="3" type="ORF">SEMRO_176_G077590.1</name>
</gene>
<evidence type="ECO:0000256" key="1">
    <source>
        <dbReference type="SAM" id="MobiDB-lite"/>
    </source>
</evidence>
<dbReference type="PANTHER" id="PTHR24410">
    <property type="entry name" value="HL07962P-RELATED"/>
    <property type="match status" value="1"/>
</dbReference>
<dbReference type="InterPro" id="IPR011333">
    <property type="entry name" value="SKP1/BTB/POZ_sf"/>
</dbReference>
<dbReference type="SUPFAM" id="SSF54695">
    <property type="entry name" value="POZ domain"/>
    <property type="match status" value="1"/>
</dbReference>
<dbReference type="CDD" id="cd18186">
    <property type="entry name" value="BTB_POZ_ZBTB_KLHL-like"/>
    <property type="match status" value="1"/>
</dbReference>
<evidence type="ECO:0000259" key="2">
    <source>
        <dbReference type="Pfam" id="PF00651"/>
    </source>
</evidence>
<dbReference type="Proteomes" id="UP001153069">
    <property type="component" value="Unassembled WGS sequence"/>
</dbReference>
<dbReference type="InterPro" id="IPR000210">
    <property type="entry name" value="BTB/POZ_dom"/>
</dbReference>
<accession>A0A9N8DN81</accession>
<keyword evidence="4" id="KW-1185">Reference proteome</keyword>
<reference evidence="3" key="1">
    <citation type="submission" date="2020-06" db="EMBL/GenBank/DDBJ databases">
        <authorList>
            <consortium name="Plant Systems Biology data submission"/>
        </authorList>
    </citation>
    <scope>NUCLEOTIDE SEQUENCE</scope>
    <source>
        <strain evidence="3">D6</strain>
    </source>
</reference>
<dbReference type="PANTHER" id="PTHR24410:SF23">
    <property type="entry name" value="BTB DOMAIN-CONTAINING PROTEIN-RELATED"/>
    <property type="match status" value="1"/>
</dbReference>
<organism evidence="3 4">
    <name type="scientific">Seminavis robusta</name>
    <dbReference type="NCBI Taxonomy" id="568900"/>
    <lineage>
        <taxon>Eukaryota</taxon>
        <taxon>Sar</taxon>
        <taxon>Stramenopiles</taxon>
        <taxon>Ochrophyta</taxon>
        <taxon>Bacillariophyta</taxon>
        <taxon>Bacillariophyceae</taxon>
        <taxon>Bacillariophycidae</taxon>
        <taxon>Naviculales</taxon>
        <taxon>Naviculaceae</taxon>
        <taxon>Seminavis</taxon>
    </lineage>
</organism>
<feature type="domain" description="BTB" evidence="2">
    <location>
        <begin position="49"/>
        <end position="157"/>
    </location>
</feature>